<comment type="caution">
    <text evidence="2">The sequence shown here is derived from an EMBL/GenBank/DDBJ whole genome shotgun (WGS) entry which is preliminary data.</text>
</comment>
<feature type="compositionally biased region" description="Low complexity" evidence="1">
    <location>
        <begin position="28"/>
        <end position="39"/>
    </location>
</feature>
<organism evidence="2 3">
    <name type="scientific">Morganella psychrotolerans</name>
    <dbReference type="NCBI Taxonomy" id="368603"/>
    <lineage>
        <taxon>Bacteria</taxon>
        <taxon>Pseudomonadati</taxon>
        <taxon>Pseudomonadota</taxon>
        <taxon>Gammaproteobacteria</taxon>
        <taxon>Enterobacterales</taxon>
        <taxon>Morganellaceae</taxon>
        <taxon>Morganella</taxon>
    </lineage>
</organism>
<proteinExistence type="predicted"/>
<feature type="region of interest" description="Disordered" evidence="1">
    <location>
        <begin position="15"/>
        <end position="74"/>
    </location>
</feature>
<evidence type="ECO:0000313" key="2">
    <source>
        <dbReference type="EMBL" id="OBU04833.1"/>
    </source>
</evidence>
<feature type="compositionally biased region" description="Low complexity" evidence="1">
    <location>
        <begin position="65"/>
        <end position="74"/>
    </location>
</feature>
<gene>
    <name evidence="2" type="ORF">AYY17_08030</name>
</gene>
<accession>A0A1B8H6Z4</accession>
<dbReference type="EMBL" id="LZEX01000034">
    <property type="protein sequence ID" value="OBU04833.1"/>
    <property type="molecule type" value="Genomic_DNA"/>
</dbReference>
<protein>
    <submittedName>
        <fullName evidence="2">Peptidase</fullName>
    </submittedName>
</protein>
<dbReference type="RefSeq" id="WP_067424730.1">
    <property type="nucleotide sequence ID" value="NZ_LZEX01000034.1"/>
</dbReference>
<dbReference type="Proteomes" id="UP000092247">
    <property type="component" value="Unassembled WGS sequence"/>
</dbReference>
<name>A0A1B8H6Z4_9GAMM</name>
<evidence type="ECO:0000256" key="1">
    <source>
        <dbReference type="SAM" id="MobiDB-lite"/>
    </source>
</evidence>
<sequence length="224" mass="23548">MNLWQRLMMRRLCEEQHTEGGDNGGAATGTNGTLAGTEAPPADNGGTPAGNEPGKGAEQPKTDPKAAPGKPAVAVPEKYEFKTGEGQELDAEAVKAFEPIAKELNLSNDQAQKLVDVYGSKIMPKLVEQQAAQWQQQIEQWAEQVKADKALGSDESIGSAQKAMDKFGTPELKTYLNDTGLGNHPELVRIFANIGKAMSEDGLVTGNSGGGQSAAAVLFGPTGK</sequence>
<reference evidence="2 3" key="1">
    <citation type="submission" date="2016-06" db="EMBL/GenBank/DDBJ databases">
        <authorList>
            <person name="Kjaerup R.B."/>
            <person name="Dalgaard T.S."/>
            <person name="Juul-Madsen H.R."/>
        </authorList>
    </citation>
    <scope>NUCLEOTIDE SEQUENCE [LARGE SCALE GENOMIC DNA]</scope>
    <source>
        <strain evidence="2 3">GCSL-Mp3</strain>
    </source>
</reference>
<evidence type="ECO:0000313" key="3">
    <source>
        <dbReference type="Proteomes" id="UP000092247"/>
    </source>
</evidence>
<dbReference type="AlphaFoldDB" id="A0A1B8H6Z4"/>